<organism evidence="1">
    <name type="scientific">uncultured Sulfurovum sp</name>
    <dbReference type="NCBI Taxonomy" id="269237"/>
    <lineage>
        <taxon>Bacteria</taxon>
        <taxon>Pseudomonadati</taxon>
        <taxon>Campylobacterota</taxon>
        <taxon>Epsilonproteobacteria</taxon>
        <taxon>Campylobacterales</taxon>
        <taxon>Sulfurovaceae</taxon>
        <taxon>Sulfurovum</taxon>
        <taxon>environmental samples</taxon>
    </lineage>
</organism>
<proteinExistence type="predicted"/>
<protein>
    <submittedName>
        <fullName evidence="1">Uncharacterized protein</fullName>
    </submittedName>
</protein>
<reference evidence="1" key="1">
    <citation type="submission" date="2020-01" db="EMBL/GenBank/DDBJ databases">
        <authorList>
            <person name="Meier V. D."/>
            <person name="Meier V D."/>
        </authorList>
    </citation>
    <scope>NUCLEOTIDE SEQUENCE</scope>
    <source>
        <strain evidence="1">HLG_WM_MAG_01</strain>
    </source>
</reference>
<name>A0A6S6U030_9BACT</name>
<evidence type="ECO:0000313" key="1">
    <source>
        <dbReference type="EMBL" id="CAA6822470.1"/>
    </source>
</evidence>
<gene>
    <name evidence="1" type="ORF">HELGO_WM794</name>
</gene>
<sequence>MTHNTKFAYDFTPAKVLSNFTPLVVIVYDQKEHELQHIEYKMWNILTVENHVASHSKEELQTLIKRLVDEYECEDHIYFYGSEIGGYNAMLHAVINNANALYAYNPQMTEIEENNLSTLLNTTEDTPIFYLCNSQNASQVNSFIEKCKKNHIKVNLEHCPKSDYQTVHTLQEVLDFLSRMVSQI</sequence>
<dbReference type="EMBL" id="CACVAS010000117">
    <property type="protein sequence ID" value="CAA6822470.1"/>
    <property type="molecule type" value="Genomic_DNA"/>
</dbReference>
<dbReference type="AlphaFoldDB" id="A0A6S6U030"/>
<accession>A0A6S6U030</accession>